<keyword evidence="5" id="KW-0274">FAD</keyword>
<comment type="cofactor">
    <cofactor evidence="1">
        <name>FAD</name>
        <dbReference type="ChEBI" id="CHEBI:57692"/>
    </cofactor>
</comment>
<evidence type="ECO:0000259" key="8">
    <source>
        <dbReference type="Pfam" id="PF01494"/>
    </source>
</evidence>
<dbReference type="RefSeq" id="WP_150083323.1">
    <property type="nucleotide sequence ID" value="NZ_VWRN01000034.1"/>
</dbReference>
<keyword evidence="10" id="KW-1185">Reference proteome</keyword>
<dbReference type="InterPro" id="IPR002938">
    <property type="entry name" value="FAD-bd"/>
</dbReference>
<dbReference type="Gene3D" id="3.50.50.60">
    <property type="entry name" value="FAD/NAD(P)-binding domain"/>
    <property type="match status" value="2"/>
</dbReference>
<name>A0A5M8AP24_9BURK</name>
<evidence type="ECO:0000256" key="6">
    <source>
        <dbReference type="ARBA" id="ARBA00023002"/>
    </source>
</evidence>
<dbReference type="EMBL" id="VWRN01000034">
    <property type="protein sequence ID" value="KAA6123786.1"/>
    <property type="molecule type" value="Genomic_DNA"/>
</dbReference>
<dbReference type="GO" id="GO:0006744">
    <property type="term" value="P:ubiquinone biosynthetic process"/>
    <property type="evidence" value="ECO:0007669"/>
    <property type="project" value="UniProtKB-UniPathway"/>
</dbReference>
<dbReference type="InterPro" id="IPR036188">
    <property type="entry name" value="FAD/NAD-bd_sf"/>
</dbReference>
<dbReference type="PANTHER" id="PTHR43876">
    <property type="entry name" value="UBIQUINONE BIOSYNTHESIS MONOOXYGENASE COQ6, MITOCHONDRIAL"/>
    <property type="match status" value="1"/>
</dbReference>
<dbReference type="NCBIfam" id="NF005421">
    <property type="entry name" value="PRK06996.1"/>
    <property type="match status" value="1"/>
</dbReference>
<evidence type="ECO:0000256" key="2">
    <source>
        <dbReference type="ARBA" id="ARBA00004749"/>
    </source>
</evidence>
<gene>
    <name evidence="9" type="ORF">F1599_12675</name>
</gene>
<comment type="caution">
    <text evidence="9">The sequence shown here is derived from an EMBL/GenBank/DDBJ whole genome shotgun (WGS) entry which is preliminary data.</text>
</comment>
<dbReference type="NCBIfam" id="TIGR01988">
    <property type="entry name" value="Ubi-OHases"/>
    <property type="match status" value="1"/>
</dbReference>
<dbReference type="PROSITE" id="PS01304">
    <property type="entry name" value="UBIH"/>
    <property type="match status" value="1"/>
</dbReference>
<feature type="domain" description="FAD-binding" evidence="8">
    <location>
        <begin position="275"/>
        <end position="376"/>
    </location>
</feature>
<keyword evidence="6" id="KW-0560">Oxidoreductase</keyword>
<organism evidence="9 10">
    <name type="scientific">Cupriavidus cauae</name>
    <dbReference type="NCBI Taxonomy" id="2608999"/>
    <lineage>
        <taxon>Bacteria</taxon>
        <taxon>Pseudomonadati</taxon>
        <taxon>Pseudomonadota</taxon>
        <taxon>Betaproteobacteria</taxon>
        <taxon>Burkholderiales</taxon>
        <taxon>Burkholderiaceae</taxon>
        <taxon>Cupriavidus</taxon>
    </lineage>
</organism>
<dbReference type="AlphaFoldDB" id="A0A5M8AP24"/>
<accession>A0A5M8AP24</accession>
<dbReference type="InterPro" id="IPR018168">
    <property type="entry name" value="Ubi_Hdrlase_CS"/>
</dbReference>
<dbReference type="InterPro" id="IPR051205">
    <property type="entry name" value="UbiH/COQ6_monooxygenase"/>
</dbReference>
<evidence type="ECO:0000256" key="3">
    <source>
        <dbReference type="ARBA" id="ARBA00005349"/>
    </source>
</evidence>
<evidence type="ECO:0000256" key="5">
    <source>
        <dbReference type="ARBA" id="ARBA00022827"/>
    </source>
</evidence>
<dbReference type="Proteomes" id="UP000324324">
    <property type="component" value="Unassembled WGS sequence"/>
</dbReference>
<dbReference type="Gene3D" id="3.30.9.10">
    <property type="entry name" value="D-Amino Acid Oxidase, subunit A, domain 2"/>
    <property type="match status" value="1"/>
</dbReference>
<dbReference type="Pfam" id="PF01494">
    <property type="entry name" value="FAD_binding_3"/>
    <property type="match status" value="1"/>
</dbReference>
<dbReference type="SUPFAM" id="SSF51905">
    <property type="entry name" value="FAD/NAD(P)-binding domain"/>
    <property type="match status" value="1"/>
</dbReference>
<evidence type="ECO:0000313" key="9">
    <source>
        <dbReference type="EMBL" id="KAA6123786.1"/>
    </source>
</evidence>
<keyword evidence="9" id="KW-0830">Ubiquinone</keyword>
<comment type="pathway">
    <text evidence="2">Cofactor biosynthesis; ubiquinone biosynthesis.</text>
</comment>
<protein>
    <submittedName>
        <fullName evidence="9">UbiH/UbiF/VisC/COQ6 family ubiquinone biosynthesis hydroxylase</fullName>
    </submittedName>
</protein>
<evidence type="ECO:0000313" key="10">
    <source>
        <dbReference type="Proteomes" id="UP000324324"/>
    </source>
</evidence>
<evidence type="ECO:0000256" key="1">
    <source>
        <dbReference type="ARBA" id="ARBA00001974"/>
    </source>
</evidence>
<evidence type="ECO:0000256" key="4">
    <source>
        <dbReference type="ARBA" id="ARBA00022630"/>
    </source>
</evidence>
<dbReference type="GO" id="GO:0071949">
    <property type="term" value="F:FAD binding"/>
    <property type="evidence" value="ECO:0007669"/>
    <property type="project" value="InterPro"/>
</dbReference>
<evidence type="ECO:0000256" key="7">
    <source>
        <dbReference type="ARBA" id="ARBA00023033"/>
    </source>
</evidence>
<dbReference type="UniPathway" id="UPA00232"/>
<comment type="similarity">
    <text evidence="3">Belongs to the UbiH/COQ6 family.</text>
</comment>
<dbReference type="InterPro" id="IPR010971">
    <property type="entry name" value="UbiH/COQ6"/>
</dbReference>
<sequence length="442" mass="46660">MNQPSPELHGDACDIAIVGGGPVGLALACRLLQTSPWRIALIDAATPARAARDPRAIALSHGSRDLLAQLDAWPVAATPIEHIHVSQRGRFGHVKLHHDDYGIPALGYVVRYGDLCAALEHALGRAGGQQRLVRAFDTRIDAIDQIDRTDRMDGGFPPEARHGPAGAAAEAVAAGSPDTAPVQLRGAGPDGQPVRLGASLAVQAEGGLFHQQVARTAAAGATGTRRRDYGQTAIVSHVACSHPLPGWAWERFTEQGPLALLPHDLDDDPHGDGGSGYALVWCCSPEEAARRLALDDARFLAELGEVFGPRMGRFTRVGKRHAFPLGLNAAELTVKGRLVAIGNAAQTLHPVAGQGLNLGLRDAFALADELRTACTPQALAAFGARHRLDRAVTIGVTDLLPRVFGIPYPLAAHARGASLAALACLSPLKHALAHQMIYGMRR</sequence>
<dbReference type="GO" id="GO:0008681">
    <property type="term" value="F:2-octaprenyl-6-methoxyphenol hydroxylase activity"/>
    <property type="evidence" value="ECO:0007669"/>
    <property type="project" value="TreeGrafter"/>
</dbReference>
<dbReference type="PRINTS" id="PR00420">
    <property type="entry name" value="RNGMNOXGNASE"/>
</dbReference>
<reference evidence="9 10" key="1">
    <citation type="submission" date="2019-09" db="EMBL/GenBank/DDBJ databases">
        <title>Isolation of a novel species in the genus Cupriavidus from patients with sepsis using whole genome sequencing.</title>
        <authorList>
            <person name="Kweon O.J."/>
            <person name="Lee M.-K."/>
        </authorList>
    </citation>
    <scope>NUCLEOTIDE SEQUENCE [LARGE SCALE GENOMIC DNA]</scope>
    <source>
        <strain evidence="9 10">MKL-01</strain>
    </source>
</reference>
<keyword evidence="4" id="KW-0285">Flavoprotein</keyword>
<keyword evidence="7" id="KW-0503">Monooxygenase</keyword>
<proteinExistence type="inferred from homology"/>
<dbReference type="PANTHER" id="PTHR43876:SF8">
    <property type="entry name" value="2-OCTAPRENYL-6-METHOXYPHENOL HYDROXYLASE"/>
    <property type="match status" value="1"/>
</dbReference>